<evidence type="ECO:0000313" key="3">
    <source>
        <dbReference type="Proteomes" id="UP000004816"/>
    </source>
</evidence>
<dbReference type="Proteomes" id="UP000004816">
    <property type="component" value="Unassembled WGS sequence"/>
</dbReference>
<dbReference type="STRING" id="679197.HMPREF9336_00812"/>
<dbReference type="AlphaFoldDB" id="E5XMU2"/>
<evidence type="ECO:0000256" key="1">
    <source>
        <dbReference type="SAM" id="MobiDB-lite"/>
    </source>
</evidence>
<keyword evidence="3" id="KW-1185">Reference proteome</keyword>
<evidence type="ECO:0000313" key="2">
    <source>
        <dbReference type="EMBL" id="EFV14362.1"/>
    </source>
</evidence>
<sequence length="133" mass="14639">MEDASGPDREDIGARIGELMLIAADLRAVLRLVETGDLGTGDLERDRELFFRVRARTRDEGIREALELAGKLSSSADGLREEVIEAAFAKGLNNHAIGKLVGLHHQLVSRRRKDAAVRRLPMGPTTRGARKED</sequence>
<protein>
    <submittedName>
        <fullName evidence="2">Uncharacterized protein</fullName>
    </submittedName>
</protein>
<gene>
    <name evidence="2" type="ORF">HMPREF9336_00812</name>
</gene>
<proteinExistence type="predicted"/>
<accession>E5XMU2</accession>
<dbReference type="RefSeq" id="WP_007468077.1">
    <property type="nucleotide sequence ID" value="NZ_KI391954.1"/>
</dbReference>
<dbReference type="HOGENOM" id="CLU_1905300_0_0_11"/>
<reference evidence="2 3" key="1">
    <citation type="journal article" date="2011" name="Stand. Genomic Sci.">
        <title>High quality draft genome sequence of Segniliparus rugosus CDC 945(T)= (ATCC BAA-974(T)).</title>
        <authorList>
            <person name="Earl A.M."/>
            <person name="Desjardins C.A."/>
            <person name="Fitzgerald M.G."/>
            <person name="Arachchi H.M."/>
            <person name="Zeng Q."/>
            <person name="Mehta T."/>
            <person name="Griggs A."/>
            <person name="Birren B.W."/>
            <person name="Toney N.C."/>
            <person name="Carr J."/>
            <person name="Posey J."/>
            <person name="Butler W.R."/>
        </authorList>
    </citation>
    <scope>NUCLEOTIDE SEQUENCE [LARGE SCALE GENOMIC DNA]</scope>
    <source>
        <strain evidence="3">ATCC BAA-974 / DSM 45345 / CCUG 50838 / CIP 108380 / JCM 13579 / CDC 945</strain>
    </source>
</reference>
<dbReference type="EMBL" id="ACZI02000003">
    <property type="protein sequence ID" value="EFV14362.1"/>
    <property type="molecule type" value="Genomic_DNA"/>
</dbReference>
<feature type="region of interest" description="Disordered" evidence="1">
    <location>
        <begin position="112"/>
        <end position="133"/>
    </location>
</feature>
<comment type="caution">
    <text evidence="2">The sequence shown here is derived from an EMBL/GenBank/DDBJ whole genome shotgun (WGS) entry which is preliminary data.</text>
</comment>
<organism evidence="2 3">
    <name type="scientific">Segniliparus rugosus (strain ATCC BAA-974 / DSM 45345 / CCUG 50838 / CIP 108380 / JCM 13579 / CDC 945)</name>
    <dbReference type="NCBI Taxonomy" id="679197"/>
    <lineage>
        <taxon>Bacteria</taxon>
        <taxon>Bacillati</taxon>
        <taxon>Actinomycetota</taxon>
        <taxon>Actinomycetes</taxon>
        <taxon>Mycobacteriales</taxon>
        <taxon>Segniliparaceae</taxon>
        <taxon>Segniliparus</taxon>
    </lineage>
</organism>
<name>E5XMU2_SEGRC</name>